<dbReference type="PANTHER" id="PTHR11136">
    <property type="entry name" value="FOLYLPOLYGLUTAMATE SYNTHASE-RELATED"/>
    <property type="match status" value="1"/>
</dbReference>
<comment type="similarity">
    <text evidence="1">Belongs to the folylpolyglutamate synthase family.</text>
</comment>
<evidence type="ECO:0000256" key="3">
    <source>
        <dbReference type="ARBA" id="ARBA00022741"/>
    </source>
</evidence>
<protein>
    <submittedName>
        <fullName evidence="7">Bifunctional protein subfamily protein</fullName>
    </submittedName>
</protein>
<dbReference type="GO" id="GO:0004326">
    <property type="term" value="F:tetrahydrofolylpolyglutamate synthase activity"/>
    <property type="evidence" value="ECO:0007669"/>
    <property type="project" value="InterPro"/>
</dbReference>
<dbReference type="GO" id="GO:0005524">
    <property type="term" value="F:ATP binding"/>
    <property type="evidence" value="ECO:0007669"/>
    <property type="project" value="UniProtKB-KW"/>
</dbReference>
<dbReference type="InterPro" id="IPR013221">
    <property type="entry name" value="Mur_ligase_cen"/>
</dbReference>
<dbReference type="GO" id="GO:0008841">
    <property type="term" value="F:dihydrofolate synthase activity"/>
    <property type="evidence" value="ECO:0007669"/>
    <property type="project" value="TreeGrafter"/>
</dbReference>
<dbReference type="NCBIfam" id="TIGR01499">
    <property type="entry name" value="folC"/>
    <property type="match status" value="1"/>
</dbReference>
<dbReference type="Pfam" id="PF08245">
    <property type="entry name" value="Mur_ligase_M"/>
    <property type="match status" value="1"/>
</dbReference>
<dbReference type="InParanoid" id="A0A1D3CYI2"/>
<dbReference type="GO" id="GO:0005739">
    <property type="term" value="C:mitochondrion"/>
    <property type="evidence" value="ECO:0007669"/>
    <property type="project" value="TreeGrafter"/>
</dbReference>
<evidence type="ECO:0000256" key="2">
    <source>
        <dbReference type="ARBA" id="ARBA00022598"/>
    </source>
</evidence>
<feature type="region of interest" description="Disordered" evidence="5">
    <location>
        <begin position="67"/>
        <end position="107"/>
    </location>
</feature>
<dbReference type="PROSITE" id="PS01012">
    <property type="entry name" value="FOLYLPOLYGLU_SYNT_2"/>
    <property type="match status" value="1"/>
</dbReference>
<sequence>MESKTRSGSRGMPKCLKAPHGEGEEVRGVPTPRRSPGGRESHTRRWARLCYASGQERPTFLSCAISGRKRSSSGDLPGGPSEGPPQGSNGGAATLLSTARGEHRSEEEVHEAYVKVLKEMTGTPPMKLRLDALEEVALALGSPHHNFEAVHVAGYRVGLFTSPHLFSLRERFSLNGTCISEYSFLEVFAKVKTAASTVGVELTFFEVCTLMAFEFFASERVQWAVIETGLGGRLDATNLLVNPRCCVITSIGWDHMHILGETLEDIAQEKAGIFKNKVNVVLGPSAAALPLLWERAAALQCDVWEIRVDPRGEDFDKENSNIAELVAQNVLRLDLTQRVVIDVGHNESAVDRLFQVVGHQHFGCRVRVVFCLSGERPPTVLNPIVAQLFFPLNQRLTAASSPLPPGEGKTVQGNSARVMLRGVDLFFFVLRRAFILQRLTTHGVSPLRQCFGISAATATAAQSRRLRMRKERHLTLVLPRECMRRLQMNGGWYLDMVVFGYGGTLPRLLQKAFAAAAAEGSVLAVCGTFFMMREVFQTFGMNTGPIDPMDMNERSPTTASPQEIKAATALQPHD</sequence>
<dbReference type="Gene3D" id="3.40.1190.10">
    <property type="entry name" value="Mur-like, catalytic domain"/>
    <property type="match status" value="1"/>
</dbReference>
<dbReference type="InterPro" id="IPR018109">
    <property type="entry name" value="Folylpolyglutamate_synth_CS"/>
</dbReference>
<dbReference type="GO" id="GO:0005829">
    <property type="term" value="C:cytosol"/>
    <property type="evidence" value="ECO:0007669"/>
    <property type="project" value="TreeGrafter"/>
</dbReference>
<keyword evidence="3" id="KW-0547">Nucleotide-binding</keyword>
<keyword evidence="8" id="KW-1185">Reference proteome</keyword>
<feature type="region of interest" description="Disordered" evidence="5">
    <location>
        <begin position="1"/>
        <end position="45"/>
    </location>
</feature>
<comment type="caution">
    <text evidence="7">The sequence shown here is derived from an EMBL/GenBank/DDBJ whole genome shotgun (WGS) entry which is preliminary data.</text>
</comment>
<dbReference type="VEuPathDB" id="ToxoDB:LOC34621663"/>
<evidence type="ECO:0000256" key="5">
    <source>
        <dbReference type="SAM" id="MobiDB-lite"/>
    </source>
</evidence>
<reference evidence="7 8" key="1">
    <citation type="journal article" date="2016" name="BMC Genomics">
        <title>Comparative genomics reveals Cyclospora cayetanensis possesses coccidia-like metabolism and invasion components but unique surface antigens.</title>
        <authorList>
            <person name="Liu S."/>
            <person name="Wang L."/>
            <person name="Zheng H."/>
            <person name="Xu Z."/>
            <person name="Roellig D.M."/>
            <person name="Li N."/>
            <person name="Frace M.A."/>
            <person name="Tang K."/>
            <person name="Arrowood M.J."/>
            <person name="Moss D.M."/>
            <person name="Zhang L."/>
            <person name="Feng Y."/>
            <person name="Xiao L."/>
        </authorList>
    </citation>
    <scope>NUCLEOTIDE SEQUENCE [LARGE SCALE GENOMIC DNA]</scope>
    <source>
        <strain evidence="7 8">CHN_HEN01</strain>
    </source>
</reference>
<evidence type="ECO:0000313" key="7">
    <source>
        <dbReference type="EMBL" id="OEH76252.1"/>
    </source>
</evidence>
<name>A0A1D3CYI2_9EIME</name>
<evidence type="ECO:0000259" key="6">
    <source>
        <dbReference type="Pfam" id="PF08245"/>
    </source>
</evidence>
<keyword evidence="2" id="KW-0436">Ligase</keyword>
<keyword evidence="4" id="KW-0067">ATP-binding</keyword>
<dbReference type="PANTHER" id="PTHR11136:SF0">
    <property type="entry name" value="DIHYDROFOLATE SYNTHETASE-RELATED"/>
    <property type="match status" value="1"/>
</dbReference>
<dbReference type="FunCoup" id="A0A1D3CYI2">
    <property type="interactions" value="30"/>
</dbReference>
<feature type="region of interest" description="Disordered" evidence="5">
    <location>
        <begin position="547"/>
        <end position="574"/>
    </location>
</feature>
<dbReference type="InterPro" id="IPR001645">
    <property type="entry name" value="Folylpolyglutamate_synth"/>
</dbReference>
<evidence type="ECO:0000256" key="4">
    <source>
        <dbReference type="ARBA" id="ARBA00022840"/>
    </source>
</evidence>
<dbReference type="VEuPathDB" id="ToxoDB:cyc_05285"/>
<evidence type="ECO:0000313" key="8">
    <source>
        <dbReference type="Proteomes" id="UP000095192"/>
    </source>
</evidence>
<dbReference type="Proteomes" id="UP000095192">
    <property type="component" value="Unassembled WGS sequence"/>
</dbReference>
<dbReference type="EMBL" id="JROU02001498">
    <property type="protein sequence ID" value="OEH76252.1"/>
    <property type="molecule type" value="Genomic_DNA"/>
</dbReference>
<gene>
    <name evidence="7" type="ORF">cyc_05285</name>
</gene>
<dbReference type="SUPFAM" id="SSF53623">
    <property type="entry name" value="MurD-like peptide ligases, catalytic domain"/>
    <property type="match status" value="1"/>
</dbReference>
<accession>A0A1D3CYI2</accession>
<feature type="domain" description="Mur ligase central" evidence="6">
    <location>
        <begin position="196"/>
        <end position="278"/>
    </location>
</feature>
<evidence type="ECO:0000256" key="1">
    <source>
        <dbReference type="ARBA" id="ARBA00008276"/>
    </source>
</evidence>
<dbReference type="AlphaFoldDB" id="A0A1D3CYI2"/>
<dbReference type="InterPro" id="IPR036565">
    <property type="entry name" value="Mur-like_cat_sf"/>
</dbReference>
<proteinExistence type="inferred from homology"/>
<organism evidence="7 8">
    <name type="scientific">Cyclospora cayetanensis</name>
    <dbReference type="NCBI Taxonomy" id="88456"/>
    <lineage>
        <taxon>Eukaryota</taxon>
        <taxon>Sar</taxon>
        <taxon>Alveolata</taxon>
        <taxon>Apicomplexa</taxon>
        <taxon>Conoidasida</taxon>
        <taxon>Coccidia</taxon>
        <taxon>Eucoccidiorida</taxon>
        <taxon>Eimeriorina</taxon>
        <taxon>Eimeriidae</taxon>
        <taxon>Cyclospora</taxon>
    </lineage>
</organism>